<proteinExistence type="inferred from homology"/>
<comment type="similarity">
    <text evidence="4">Belongs to the glycosyltransferase 8 family.</text>
</comment>
<comment type="pathway">
    <text evidence="3">Protein modification; protein glycosylation.</text>
</comment>
<evidence type="ECO:0000256" key="4">
    <source>
        <dbReference type="ARBA" id="ARBA00006351"/>
    </source>
</evidence>
<dbReference type="InterPro" id="IPR029044">
    <property type="entry name" value="Nucleotide-diphossugar_trans"/>
</dbReference>
<dbReference type="PANTHER" id="PTHR11226">
    <property type="entry name" value="UDP-GLUCOSE GLYCOPROTEIN:GLUCOSYLTRANSFERASE"/>
    <property type="match status" value="1"/>
</dbReference>
<evidence type="ECO:0000256" key="3">
    <source>
        <dbReference type="ARBA" id="ARBA00004922"/>
    </source>
</evidence>
<dbReference type="EMBL" id="JALJOQ010000083">
    <property type="protein sequence ID" value="KAK9800269.1"/>
    <property type="molecule type" value="Genomic_DNA"/>
</dbReference>
<dbReference type="GO" id="GO:0036503">
    <property type="term" value="P:ERAD pathway"/>
    <property type="evidence" value="ECO:0007669"/>
    <property type="project" value="TreeGrafter"/>
</dbReference>
<feature type="domain" description="UDP-glucose:glycoprotein glucosyltransferase thioredoxin-like" evidence="14">
    <location>
        <begin position="754"/>
        <end position="946"/>
    </location>
</feature>
<keyword evidence="5" id="KW-0808">Transferase</keyword>
<evidence type="ECO:0000256" key="6">
    <source>
        <dbReference type="ARBA" id="ARBA00022729"/>
    </source>
</evidence>
<dbReference type="InterPro" id="IPR040497">
    <property type="entry name" value="Glyco_transf_24"/>
</dbReference>
<evidence type="ECO:0000259" key="13">
    <source>
        <dbReference type="Pfam" id="PF18402"/>
    </source>
</evidence>
<feature type="chain" id="PRO_5043576021" description="UDP-glucose:glycoprotein glucosyltransferase" evidence="10">
    <location>
        <begin position="21"/>
        <end position="1742"/>
    </location>
</feature>
<evidence type="ECO:0000256" key="8">
    <source>
        <dbReference type="ARBA" id="ARBA00023180"/>
    </source>
</evidence>
<reference evidence="16 17" key="1">
    <citation type="journal article" date="2024" name="Nat. Commun.">
        <title>Phylogenomics reveals the evolutionary origins of lichenization in chlorophyte algae.</title>
        <authorList>
            <person name="Puginier C."/>
            <person name="Libourel C."/>
            <person name="Otte J."/>
            <person name="Skaloud P."/>
            <person name="Haon M."/>
            <person name="Grisel S."/>
            <person name="Petersen M."/>
            <person name="Berrin J.G."/>
            <person name="Delaux P.M."/>
            <person name="Dal Grande F."/>
            <person name="Keller J."/>
        </authorList>
    </citation>
    <scope>NUCLEOTIDE SEQUENCE [LARGE SCALE GENOMIC DNA]</scope>
    <source>
        <strain evidence="16 17">SAG 2036</strain>
    </source>
</reference>
<feature type="domain" description="UGGT thioredoxin-like" evidence="11">
    <location>
        <begin position="33"/>
        <end position="226"/>
    </location>
</feature>
<dbReference type="Proteomes" id="UP001465755">
    <property type="component" value="Unassembled WGS sequence"/>
</dbReference>
<dbReference type="GO" id="GO:0018279">
    <property type="term" value="P:protein N-linked glycosylation via asparagine"/>
    <property type="evidence" value="ECO:0007669"/>
    <property type="project" value="TreeGrafter"/>
</dbReference>
<dbReference type="InterPro" id="IPR040525">
    <property type="entry name" value="UGGT_TRXL_4"/>
</dbReference>
<keyword evidence="17" id="KW-1185">Reference proteome</keyword>
<evidence type="ECO:0008006" key="18">
    <source>
        <dbReference type="Google" id="ProtNLM"/>
    </source>
</evidence>
<gene>
    <name evidence="16" type="ORF">WJX73_000152</name>
</gene>
<dbReference type="Pfam" id="PF06427">
    <property type="entry name" value="UDP-g_GGTase"/>
    <property type="match status" value="1"/>
</dbReference>
<organism evidence="16 17">
    <name type="scientific">Symbiochloris irregularis</name>
    <dbReference type="NCBI Taxonomy" id="706552"/>
    <lineage>
        <taxon>Eukaryota</taxon>
        <taxon>Viridiplantae</taxon>
        <taxon>Chlorophyta</taxon>
        <taxon>core chlorophytes</taxon>
        <taxon>Trebouxiophyceae</taxon>
        <taxon>Trebouxiales</taxon>
        <taxon>Trebouxiaceae</taxon>
        <taxon>Symbiochloris</taxon>
    </lineage>
</organism>
<keyword evidence="7" id="KW-0256">Endoplasmic reticulum</keyword>
<evidence type="ECO:0000259" key="15">
    <source>
        <dbReference type="Pfam" id="PF18404"/>
    </source>
</evidence>
<dbReference type="GO" id="GO:0051082">
    <property type="term" value="F:unfolded protein binding"/>
    <property type="evidence" value="ECO:0007669"/>
    <property type="project" value="TreeGrafter"/>
</dbReference>
<dbReference type="PANTHER" id="PTHR11226:SF0">
    <property type="entry name" value="UDP-GLUCOSE:GLYCOPROTEIN GLUCOSYLTRANSFERASE"/>
    <property type="match status" value="1"/>
</dbReference>
<dbReference type="InterPro" id="IPR040692">
    <property type="entry name" value="UGGT_TRXL_3"/>
</dbReference>
<feature type="region of interest" description="Disordered" evidence="9">
    <location>
        <begin position="1640"/>
        <end position="1742"/>
    </location>
</feature>
<dbReference type="SUPFAM" id="SSF53448">
    <property type="entry name" value="Nucleotide-diphospho-sugar transferases"/>
    <property type="match status" value="1"/>
</dbReference>
<evidence type="ECO:0000259" key="12">
    <source>
        <dbReference type="Pfam" id="PF18401"/>
    </source>
</evidence>
<dbReference type="Pfam" id="PF18401">
    <property type="entry name" value="Thioredoxin_13"/>
    <property type="match status" value="1"/>
</dbReference>
<dbReference type="Pfam" id="PF18403">
    <property type="entry name" value="Thioredoxin_15"/>
    <property type="match status" value="1"/>
</dbReference>
<evidence type="ECO:0000259" key="14">
    <source>
        <dbReference type="Pfam" id="PF18403"/>
    </source>
</evidence>
<evidence type="ECO:0000313" key="17">
    <source>
        <dbReference type="Proteomes" id="UP001465755"/>
    </source>
</evidence>
<evidence type="ECO:0000256" key="9">
    <source>
        <dbReference type="SAM" id="MobiDB-lite"/>
    </source>
</evidence>
<dbReference type="Pfam" id="PF18402">
    <property type="entry name" value="Thioredoxin_14"/>
    <property type="match status" value="1"/>
</dbReference>
<dbReference type="Gene3D" id="3.90.550.10">
    <property type="entry name" value="Spore Coat Polysaccharide Biosynthesis Protein SpsA, Chain A"/>
    <property type="match status" value="1"/>
</dbReference>
<evidence type="ECO:0000313" key="16">
    <source>
        <dbReference type="EMBL" id="KAK9800269.1"/>
    </source>
</evidence>
<dbReference type="Pfam" id="PF18400">
    <property type="entry name" value="Thioredoxin_12"/>
    <property type="match status" value="1"/>
</dbReference>
<dbReference type="InterPro" id="IPR040694">
    <property type="entry name" value="UGGT_TRXL_2"/>
</dbReference>
<evidence type="ECO:0000259" key="11">
    <source>
        <dbReference type="Pfam" id="PF18400"/>
    </source>
</evidence>
<dbReference type="Pfam" id="PF18404">
    <property type="entry name" value="Glyco_transf_24"/>
    <property type="match status" value="1"/>
</dbReference>
<evidence type="ECO:0000256" key="2">
    <source>
        <dbReference type="ARBA" id="ARBA00004319"/>
    </source>
</evidence>
<feature type="domain" description="UGGT thioredoxin-like" evidence="12">
    <location>
        <begin position="329"/>
        <end position="446"/>
    </location>
</feature>
<comment type="caution">
    <text evidence="16">The sequence shown here is derived from an EMBL/GenBank/DDBJ whole genome shotgun (WGS) entry which is preliminary data.</text>
</comment>
<evidence type="ECO:0000256" key="7">
    <source>
        <dbReference type="ARBA" id="ARBA00022824"/>
    </source>
</evidence>
<sequence>MGCIIATAFLLAVLLGLGHAQQADISLRAKWPATPLLLEAAEFLGDEDTTSVWKLLEGWTQGRQGGGRDSCRQQVISSAAAHLSPSATKVMQMALGTRQYSSRLELIRTLAANYTLPADCCCFVDLGDEVITAAAQLEKLLKQLQPKADTGVVLPQLFAFDHLYQLPGAQADSGEGSEAASVAAVLYGPIGAACVQAMHRTLAAAAQKWDGADGKAKLAYAYRPVLLPGCKAVDECARWGVGGNLQLPGFGVEMAIKNMEYSALDDAKAAPEEAAKEATLPPAGSAAAAAMEAAKASPDGAITPDDLESVHPPTPLTAPLEELDVDEEDMLKVRRVRDLGLQAAQLISQAEDPLAALVEVSGNMPGKAAALSRLPVSPGLQQELHSMSMFPPGSNYLLLNGKPLETSSLDLYALVDLIRSEVRLAEKLQEAGLHSKELSALMSLRATPPDEDSEVRLDLISEEHLHWLNNLERDRMYVRWSRSVMDLMRPMFPGQLSRIARHIYNAVILIDPASASGAQAAAAVLEAWQGQWPVRFGVILVPQGPSGGDEAVFWSRLSLSQQVAATFLALQDLAGTKAALQFLAYSGKVPSDAGDESSDDLAALLSEDQLAAGFNAVWSGLSEERRKGSPAQATMKQVVSSGEDIIDKLEAAQEFAAAKGIASSAGSLWFNGLLSKGGNNWRGALYMAIQGETQTLQEQIYTGELSDDDDDLLGAILELSSALPRFNAYILNPPSADAAAEEGPSQVAISGSSSEQASWRSLAYLHSAGTEEDVKAITHWVVGDHDSKGGQALVLAALQYLAAPSAEASRVTFLSNPSDPQQPPGIVGSVLHAVMQLPSRRAKIVAYLRAFLGSLETGASVSAAVALAEAEGLNAADMKAALAQNHQSVLQAALTAQIALCRDVLKLPAGAAAVVTNGRIVLVEENLAETRQPLTAADFKLMDLYAGSHQLAAEVKKLLTAAAEAGRGPKPLTSGPQSDDAVKAKAGTEEPDSEEDDSELTHRLSDAALLASSVLTAAGGPDEAAMRYHRITHAIGTITPTLLGFELSPVGPIGPSLTLLAMLNPASRTAQHVAPVLQWLRDSVGLGMKVLLSPQQDLEKPPLSSYYRYVLPDKDGKPPSASFKGLPARKVLTLNMDVPEAWLVEPVQAAADLDNLRLGDLSSPLDARFELEALMLTGSCVATMAGSKERATPRGVQLHLGKGRDEHLLDTLVMANLGYFQLKAGPGVWNMRLAPGRSRELYAIRSSTALDASQRTSAQGNDALGSQVPVVMDSMSGRNIQLKLRKRPGMEAEDVLADPKGMEGSFWKGISSLWHSKKGSSQVVAARPAGLAPEDDPHTIHIFTIASGHMYERLQKIMVLSVLRNTKNRVKFWFIKNYMSPQMKAFVPHMAEHYGFEYEYVTYKWPAWIHKQTEKQRVIWAYKILFLDVLFPLNLRKVIFVDSDQVIRADFAQLWYMDLQGKPLAYTPFCNSNTAMEGFRFWKQGFWLEHLQGKPYHISALYVVDLARFRQQAAGDNLRVVYEQLSRDPNSLSNLDQDLPNYAQHLVPIFSLPQEWLWCETWCGNETKADAKTIDLCNNPLTKEPKLDGARRIVKEWPALDTEQRAFTQQLEKKLAEETQKGSASISMTDVQADLIQGANAPAEEASGSSEGHHDATNEASSSQATGKAGRQQEGGLIVTNDDSDSDGNGVDLRDDKSESDDEGSCGWDGGSTHEAAEECSWDAGADANADDHEQTLLHEEL</sequence>
<dbReference type="GO" id="GO:0005788">
    <property type="term" value="C:endoplasmic reticulum lumen"/>
    <property type="evidence" value="ECO:0007669"/>
    <property type="project" value="UniProtKB-SubCell"/>
</dbReference>
<feature type="domain" description="Glucosyltransferase 24 catalytic" evidence="15">
    <location>
        <begin position="1340"/>
        <end position="1605"/>
    </location>
</feature>
<feature type="domain" description="UGGT thioredoxin-like" evidence="13">
    <location>
        <begin position="462"/>
        <end position="730"/>
    </location>
</feature>
<dbReference type="InterPro" id="IPR009448">
    <property type="entry name" value="UDP-g_GGtrans"/>
</dbReference>
<keyword evidence="6 10" id="KW-0732">Signal</keyword>
<evidence type="ECO:0000256" key="10">
    <source>
        <dbReference type="SAM" id="SignalP"/>
    </source>
</evidence>
<evidence type="ECO:0000256" key="1">
    <source>
        <dbReference type="ARBA" id="ARBA00001913"/>
    </source>
</evidence>
<feature type="compositionally biased region" description="Acidic residues" evidence="9">
    <location>
        <begin position="989"/>
        <end position="998"/>
    </location>
</feature>
<dbReference type="GO" id="GO:0003980">
    <property type="term" value="F:UDP-glucose:glycoprotein glucosyltransferase activity"/>
    <property type="evidence" value="ECO:0007669"/>
    <property type="project" value="InterPro"/>
</dbReference>
<feature type="compositionally biased region" description="Basic and acidic residues" evidence="9">
    <location>
        <begin position="1730"/>
        <end position="1742"/>
    </location>
</feature>
<evidence type="ECO:0000256" key="5">
    <source>
        <dbReference type="ARBA" id="ARBA00022679"/>
    </source>
</evidence>
<feature type="region of interest" description="Disordered" evidence="9">
    <location>
        <begin position="966"/>
        <end position="1001"/>
    </location>
</feature>
<name>A0AAW1NWY5_9CHLO</name>
<feature type="signal peptide" evidence="10">
    <location>
        <begin position="1"/>
        <end position="20"/>
    </location>
</feature>
<comment type="cofactor">
    <cofactor evidence="1">
        <name>Ca(2+)</name>
        <dbReference type="ChEBI" id="CHEBI:29108"/>
    </cofactor>
</comment>
<accession>A0AAW1NWY5</accession>
<dbReference type="CDD" id="cd06432">
    <property type="entry name" value="GT8_HUGT1_C_like"/>
    <property type="match status" value="1"/>
</dbReference>
<comment type="subcellular location">
    <subcellularLocation>
        <location evidence="2">Endoplasmic reticulum lumen</location>
    </subcellularLocation>
</comment>
<protein>
    <recommendedName>
        <fullName evidence="18">UDP-glucose:glycoprotein glucosyltransferase</fullName>
    </recommendedName>
</protein>
<dbReference type="InterPro" id="IPR040693">
    <property type="entry name" value="UGGT_TRXL_1"/>
</dbReference>
<keyword evidence="8" id="KW-0325">Glycoprotein</keyword>